<evidence type="ECO:0000313" key="9">
    <source>
        <dbReference type="RefSeq" id="XP_031549495.1"/>
    </source>
</evidence>
<dbReference type="RefSeq" id="XP_031549495.1">
    <property type="nucleotide sequence ID" value="XM_031693635.1"/>
</dbReference>
<dbReference type="GO" id="GO:0005509">
    <property type="term" value="F:calcium ion binding"/>
    <property type="evidence" value="ECO:0007669"/>
    <property type="project" value="InterPro"/>
</dbReference>
<feature type="domain" description="EGF-like" evidence="7">
    <location>
        <begin position="118"/>
        <end position="154"/>
    </location>
</feature>
<protein>
    <submittedName>
        <fullName evidence="9">Fibropellin-3-like</fullName>
    </submittedName>
</protein>
<feature type="domain" description="EGF-like" evidence="7">
    <location>
        <begin position="157"/>
        <end position="193"/>
    </location>
</feature>
<dbReference type="PROSITE" id="PS50026">
    <property type="entry name" value="EGF_3"/>
    <property type="match status" value="2"/>
</dbReference>
<reference evidence="9" key="1">
    <citation type="submission" date="2025-08" db="UniProtKB">
        <authorList>
            <consortium name="RefSeq"/>
        </authorList>
    </citation>
    <scope>IDENTIFICATION</scope>
    <source>
        <tissue evidence="9">Tentacle</tissue>
    </source>
</reference>
<dbReference type="Gene3D" id="2.10.25.10">
    <property type="entry name" value="Laminin"/>
    <property type="match status" value="2"/>
</dbReference>
<dbReference type="InterPro" id="IPR000742">
    <property type="entry name" value="EGF"/>
</dbReference>
<dbReference type="SMART" id="SM00181">
    <property type="entry name" value="EGF"/>
    <property type="match status" value="2"/>
</dbReference>
<dbReference type="AlphaFoldDB" id="A0A6P8HAI0"/>
<gene>
    <name evidence="9" type="primary">LOC116287025</name>
</gene>
<dbReference type="Pfam" id="PF00008">
    <property type="entry name" value="EGF"/>
    <property type="match status" value="2"/>
</dbReference>
<sequence length="198" mass="22244">MNMAEIRTTFFWFVLVSITLLGRAQGFSSYTFKDYSLKIQSYVKMLTVDWLECILACSHDSLCLSYTYQYHKPVSGICELYECGMDHCLTPGKTLVFTRGYVFQQIKPIKNQSRCIKDIDECASTPCQNGGNCTGKENGFMCECPNGYTGNRCEDKHEGTCTPNPCQNGGTCNSSNGVFWCSCNPNHYGYTCQSVKVE</sequence>
<comment type="similarity">
    <text evidence="1">Belongs to the EGF domain peptide family.</text>
</comment>
<evidence type="ECO:0000256" key="4">
    <source>
        <dbReference type="ARBA" id="ARBA00023157"/>
    </source>
</evidence>
<evidence type="ECO:0000256" key="5">
    <source>
        <dbReference type="PROSITE-ProRule" id="PRU00076"/>
    </source>
</evidence>
<evidence type="ECO:0000256" key="3">
    <source>
        <dbReference type="ARBA" id="ARBA00022737"/>
    </source>
</evidence>
<dbReference type="GeneID" id="116287025"/>
<keyword evidence="6" id="KW-0732">Signal</keyword>
<keyword evidence="4 5" id="KW-1015">Disulfide bond</keyword>
<organism evidence="8 9">
    <name type="scientific">Actinia tenebrosa</name>
    <name type="common">Australian red waratah sea anemone</name>
    <dbReference type="NCBI Taxonomy" id="6105"/>
    <lineage>
        <taxon>Eukaryota</taxon>
        <taxon>Metazoa</taxon>
        <taxon>Cnidaria</taxon>
        <taxon>Anthozoa</taxon>
        <taxon>Hexacorallia</taxon>
        <taxon>Actiniaria</taxon>
        <taxon>Actiniidae</taxon>
        <taxon>Actinia</taxon>
    </lineage>
</organism>
<dbReference type="FunFam" id="2.10.25.10:FF:000031">
    <property type="entry name" value="neurogenic locus notch homolog protein 3"/>
    <property type="match status" value="1"/>
</dbReference>
<dbReference type="SUPFAM" id="SSF57196">
    <property type="entry name" value="EGF/Laminin"/>
    <property type="match status" value="2"/>
</dbReference>
<dbReference type="KEGG" id="aten:116287025"/>
<proteinExistence type="inferred from homology"/>
<feature type="chain" id="PRO_5028071023" evidence="6">
    <location>
        <begin position="27"/>
        <end position="198"/>
    </location>
</feature>
<dbReference type="SMART" id="SM00179">
    <property type="entry name" value="EGF_CA"/>
    <property type="match status" value="1"/>
</dbReference>
<feature type="signal peptide" evidence="6">
    <location>
        <begin position="1"/>
        <end position="26"/>
    </location>
</feature>
<dbReference type="InParanoid" id="A0A6P8HAI0"/>
<dbReference type="PROSITE" id="PS00022">
    <property type="entry name" value="EGF_1"/>
    <property type="match status" value="2"/>
</dbReference>
<dbReference type="PROSITE" id="PS01186">
    <property type="entry name" value="EGF_2"/>
    <property type="match status" value="1"/>
</dbReference>
<feature type="disulfide bond" evidence="5">
    <location>
        <begin position="183"/>
        <end position="192"/>
    </location>
</feature>
<dbReference type="PANTHER" id="PTHR24049">
    <property type="entry name" value="CRUMBS FAMILY MEMBER"/>
    <property type="match status" value="1"/>
</dbReference>
<accession>A0A6P8HAI0</accession>
<evidence type="ECO:0000256" key="2">
    <source>
        <dbReference type="ARBA" id="ARBA00022536"/>
    </source>
</evidence>
<dbReference type="PRINTS" id="PR00010">
    <property type="entry name" value="EGFBLOOD"/>
</dbReference>
<dbReference type="OrthoDB" id="5975906at2759"/>
<evidence type="ECO:0000259" key="7">
    <source>
        <dbReference type="PROSITE" id="PS50026"/>
    </source>
</evidence>
<evidence type="ECO:0000256" key="6">
    <source>
        <dbReference type="SAM" id="SignalP"/>
    </source>
</evidence>
<feature type="disulfide bond" evidence="5">
    <location>
        <begin position="144"/>
        <end position="153"/>
    </location>
</feature>
<dbReference type="InterPro" id="IPR001881">
    <property type="entry name" value="EGF-like_Ca-bd_dom"/>
</dbReference>
<dbReference type="InterPro" id="IPR051022">
    <property type="entry name" value="Notch_Cell-Fate_Det"/>
</dbReference>
<name>A0A6P8HAI0_ACTTE</name>
<evidence type="ECO:0000256" key="1">
    <source>
        <dbReference type="ARBA" id="ARBA00006373"/>
    </source>
</evidence>
<keyword evidence="8" id="KW-1185">Reference proteome</keyword>
<keyword evidence="3" id="KW-0677">Repeat</keyword>
<evidence type="ECO:0000313" key="8">
    <source>
        <dbReference type="Proteomes" id="UP000515163"/>
    </source>
</evidence>
<comment type="caution">
    <text evidence="5">Lacks conserved residue(s) required for the propagation of feature annotation.</text>
</comment>
<dbReference type="CDD" id="cd00054">
    <property type="entry name" value="EGF_CA"/>
    <property type="match status" value="2"/>
</dbReference>
<keyword evidence="2 5" id="KW-0245">EGF-like domain</keyword>
<dbReference type="Proteomes" id="UP000515163">
    <property type="component" value="Unplaced"/>
</dbReference>